<reference evidence="8" key="1">
    <citation type="journal article" date="2019" name="Int. J. Syst. Evol. Microbiol.">
        <title>The Global Catalogue of Microorganisms (GCM) 10K type strain sequencing project: providing services to taxonomists for standard genome sequencing and annotation.</title>
        <authorList>
            <consortium name="The Broad Institute Genomics Platform"/>
            <consortium name="The Broad Institute Genome Sequencing Center for Infectious Disease"/>
            <person name="Wu L."/>
            <person name="Ma J."/>
        </authorList>
    </citation>
    <scope>NUCLEOTIDE SEQUENCE [LARGE SCALE GENOMIC DNA]</scope>
    <source>
        <strain evidence="8">JCM 17017</strain>
    </source>
</reference>
<dbReference type="PROSITE" id="PS01081">
    <property type="entry name" value="HTH_TETR_1"/>
    <property type="match status" value="1"/>
</dbReference>
<dbReference type="PROSITE" id="PS50977">
    <property type="entry name" value="HTH_TETR_2"/>
    <property type="match status" value="1"/>
</dbReference>
<evidence type="ECO:0000313" key="7">
    <source>
        <dbReference type="EMBL" id="GAA3788366.1"/>
    </source>
</evidence>
<feature type="domain" description="HTH tetR-type" evidence="6">
    <location>
        <begin position="44"/>
        <end position="104"/>
    </location>
</feature>
<gene>
    <name evidence="7" type="ORF">GCM10022380_00600</name>
</gene>
<feature type="region of interest" description="Disordered" evidence="5">
    <location>
        <begin position="1"/>
        <end position="45"/>
    </location>
</feature>
<name>A0ABP7HBX0_9PSEU</name>
<keyword evidence="1" id="KW-0805">Transcription regulation</keyword>
<dbReference type="PRINTS" id="PR00455">
    <property type="entry name" value="HTHTETR"/>
</dbReference>
<dbReference type="PANTHER" id="PTHR30055">
    <property type="entry name" value="HTH-TYPE TRANSCRIPTIONAL REGULATOR RUTR"/>
    <property type="match status" value="1"/>
</dbReference>
<evidence type="ECO:0000256" key="3">
    <source>
        <dbReference type="ARBA" id="ARBA00023163"/>
    </source>
</evidence>
<evidence type="ECO:0000256" key="1">
    <source>
        <dbReference type="ARBA" id="ARBA00023015"/>
    </source>
</evidence>
<dbReference type="InterPro" id="IPR036271">
    <property type="entry name" value="Tet_transcr_reg_TetR-rel_C_sf"/>
</dbReference>
<evidence type="ECO:0000256" key="4">
    <source>
        <dbReference type="PROSITE-ProRule" id="PRU00335"/>
    </source>
</evidence>
<dbReference type="Gene3D" id="1.10.357.10">
    <property type="entry name" value="Tetracycline Repressor, domain 2"/>
    <property type="match status" value="1"/>
</dbReference>
<dbReference type="PANTHER" id="PTHR30055:SF234">
    <property type="entry name" value="HTH-TYPE TRANSCRIPTIONAL REGULATOR BETI"/>
    <property type="match status" value="1"/>
</dbReference>
<evidence type="ECO:0000313" key="8">
    <source>
        <dbReference type="Proteomes" id="UP001501624"/>
    </source>
</evidence>
<dbReference type="SUPFAM" id="SSF48498">
    <property type="entry name" value="Tetracyclin repressor-like, C-terminal domain"/>
    <property type="match status" value="1"/>
</dbReference>
<sequence length="262" mass="29071">MAAMTSGSRRTPARRKAESSSSRARRDGAADSGKPARASTARRELVENEMYEQATRLFAERGFAGTSLQDIADAIGITRPALYYYVKSKDELLAKLVTEVTDGPMNELKELVAHTDLDPAGQLRALVEIIVRRRATQPARFRLLIRSEAELPDELTVAYDDSRRAVLKTIAEVVEDGIRAGQFRPVDARVAALGVLGMCNWVAWWFHPDGRDDVEAVTEQLAEMALAALRRPDHHTLDGEGPEAALKMLRQDLDHLERLLKG</sequence>
<dbReference type="InterPro" id="IPR023772">
    <property type="entry name" value="DNA-bd_HTH_TetR-type_CS"/>
</dbReference>
<dbReference type="InterPro" id="IPR050109">
    <property type="entry name" value="HTH-type_TetR-like_transc_reg"/>
</dbReference>
<evidence type="ECO:0000259" key="6">
    <source>
        <dbReference type="PROSITE" id="PS50977"/>
    </source>
</evidence>
<dbReference type="SUPFAM" id="SSF46689">
    <property type="entry name" value="Homeodomain-like"/>
    <property type="match status" value="1"/>
</dbReference>
<dbReference type="Pfam" id="PF17932">
    <property type="entry name" value="TetR_C_24"/>
    <property type="match status" value="1"/>
</dbReference>
<dbReference type="Proteomes" id="UP001501624">
    <property type="component" value="Unassembled WGS sequence"/>
</dbReference>
<protein>
    <submittedName>
        <fullName evidence="7">TetR/AcrR family transcriptional regulator</fullName>
    </submittedName>
</protein>
<dbReference type="Pfam" id="PF00440">
    <property type="entry name" value="TetR_N"/>
    <property type="match status" value="1"/>
</dbReference>
<dbReference type="InterPro" id="IPR001647">
    <property type="entry name" value="HTH_TetR"/>
</dbReference>
<dbReference type="EMBL" id="BAABCM010000001">
    <property type="protein sequence ID" value="GAA3788366.1"/>
    <property type="molecule type" value="Genomic_DNA"/>
</dbReference>
<evidence type="ECO:0000256" key="2">
    <source>
        <dbReference type="ARBA" id="ARBA00023125"/>
    </source>
</evidence>
<organism evidence="7 8">
    <name type="scientific">Amycolatopsis tucumanensis</name>
    <dbReference type="NCBI Taxonomy" id="401106"/>
    <lineage>
        <taxon>Bacteria</taxon>
        <taxon>Bacillati</taxon>
        <taxon>Actinomycetota</taxon>
        <taxon>Actinomycetes</taxon>
        <taxon>Pseudonocardiales</taxon>
        <taxon>Pseudonocardiaceae</taxon>
        <taxon>Amycolatopsis</taxon>
    </lineage>
</organism>
<feature type="DNA-binding region" description="H-T-H motif" evidence="4">
    <location>
        <begin position="67"/>
        <end position="86"/>
    </location>
</feature>
<dbReference type="InterPro" id="IPR009057">
    <property type="entry name" value="Homeodomain-like_sf"/>
</dbReference>
<accession>A0ABP7HBX0</accession>
<proteinExistence type="predicted"/>
<keyword evidence="2 4" id="KW-0238">DNA-binding</keyword>
<dbReference type="InterPro" id="IPR041490">
    <property type="entry name" value="KstR2_TetR_C"/>
</dbReference>
<evidence type="ECO:0000256" key="5">
    <source>
        <dbReference type="SAM" id="MobiDB-lite"/>
    </source>
</evidence>
<comment type="caution">
    <text evidence="7">The sequence shown here is derived from an EMBL/GenBank/DDBJ whole genome shotgun (WGS) entry which is preliminary data.</text>
</comment>
<keyword evidence="3" id="KW-0804">Transcription</keyword>
<keyword evidence="8" id="KW-1185">Reference proteome</keyword>
<dbReference type="Gene3D" id="1.10.10.60">
    <property type="entry name" value="Homeodomain-like"/>
    <property type="match status" value="1"/>
</dbReference>